<dbReference type="PROSITE" id="PS51318">
    <property type="entry name" value="TAT"/>
    <property type="match status" value="1"/>
</dbReference>
<accession>A0A5C7GJ56</accession>
<dbReference type="InterPro" id="IPR013785">
    <property type="entry name" value="Aldolase_TIM"/>
</dbReference>
<dbReference type="OrthoDB" id="1110123at2"/>
<dbReference type="SUPFAM" id="SSF51445">
    <property type="entry name" value="(Trans)glycosidases"/>
    <property type="match status" value="1"/>
</dbReference>
<keyword evidence="2" id="KW-1185">Reference proteome</keyword>
<dbReference type="AlphaFoldDB" id="A0A5C7GJ56"/>
<dbReference type="Proteomes" id="UP000321080">
    <property type="component" value="Unassembled WGS sequence"/>
</dbReference>
<comment type="caution">
    <text evidence="1">The sequence shown here is derived from an EMBL/GenBank/DDBJ whole genome shotgun (WGS) entry which is preliminary data.</text>
</comment>
<reference evidence="1 2" key="1">
    <citation type="submission" date="2019-08" db="EMBL/GenBank/DDBJ databases">
        <title>Seonamhaeicola sediminis sp. nov., isolated from marine sediment.</title>
        <authorList>
            <person name="Cao W.R."/>
        </authorList>
    </citation>
    <scope>NUCLEOTIDE SEQUENCE [LARGE SCALE GENOMIC DNA]</scope>
    <source>
        <strain evidence="1 2">1505</strain>
    </source>
</reference>
<dbReference type="InterPro" id="IPR006311">
    <property type="entry name" value="TAT_signal"/>
</dbReference>
<dbReference type="RefSeq" id="WP_147765524.1">
    <property type="nucleotide sequence ID" value="NZ_VRKQ01000008.1"/>
</dbReference>
<evidence type="ECO:0000313" key="2">
    <source>
        <dbReference type="Proteomes" id="UP000321080"/>
    </source>
</evidence>
<sequence length="488" mass="56002">MNNRRDFIKKAGMGIAAARVVGCTNSQSQNVSKIESSEDGYSTAGTIKAHRKMEKVQLKVKAPLHVPYNSQNTPEEKGSGHNFFRSEAFTHNPFTINCGGISGSPIIMDTNGKFVGFMNSYGFENSVFSFDGKETLTVQVPEGQELFIDESGKGDEAWKAYNTVMMRRLRFEPFKEVPKFWTDVEYCTWVEQKMLSKVRKGHFKLLSHDFIKTYIEKINEFGYPKGKLTLDHGWGIFPDGSIESGFGSWHADPKTFPDFRKTMGLITDNGFTPGLWIAFPKVHHNSAIAKKYPDMLGDWRSTAATKPNAERWLNPRADIYEYASEVIHRFYKMGVMKFKIDMSYNTKSDMIFIHKELYRAAKDIDKTIEMEFHVPDIFFAKHADVIRTNDIWINDDYDWKSRVKMHYEVTRKSCPGRGINLDHIGGNNTPGINEATWLEHMDLYHGKTGYPLVSVLPHYFGKTCIEKTGDFLWNYDKGTKNIISDFYL</sequence>
<gene>
    <name evidence="1" type="ORF">FUA22_00415</name>
</gene>
<proteinExistence type="predicted"/>
<organism evidence="1 2">
    <name type="scientific">Seonamhaeicola maritimus</name>
    <dbReference type="NCBI Taxonomy" id="2591822"/>
    <lineage>
        <taxon>Bacteria</taxon>
        <taxon>Pseudomonadati</taxon>
        <taxon>Bacteroidota</taxon>
        <taxon>Flavobacteriia</taxon>
        <taxon>Flavobacteriales</taxon>
        <taxon>Flavobacteriaceae</taxon>
    </lineage>
</organism>
<dbReference type="EMBL" id="VRKQ01000008">
    <property type="protein sequence ID" value="TXG38380.1"/>
    <property type="molecule type" value="Genomic_DNA"/>
</dbReference>
<dbReference type="InterPro" id="IPR017853">
    <property type="entry name" value="GH"/>
</dbReference>
<evidence type="ECO:0000313" key="1">
    <source>
        <dbReference type="EMBL" id="TXG38380.1"/>
    </source>
</evidence>
<name>A0A5C7GJ56_9FLAO</name>
<dbReference type="Gene3D" id="3.20.20.70">
    <property type="entry name" value="Aldolase class I"/>
    <property type="match status" value="1"/>
</dbReference>
<protein>
    <submittedName>
        <fullName evidence="1">Uncharacterized protein</fullName>
    </submittedName>
</protein>